<gene>
    <name evidence="2" type="ORF">GCM10010967_43130</name>
</gene>
<feature type="transmembrane region" description="Helical" evidence="1">
    <location>
        <begin position="44"/>
        <end position="62"/>
    </location>
</feature>
<feature type="transmembrane region" description="Helical" evidence="1">
    <location>
        <begin position="20"/>
        <end position="38"/>
    </location>
</feature>
<evidence type="ECO:0008006" key="4">
    <source>
        <dbReference type="Google" id="ProtNLM"/>
    </source>
</evidence>
<keyword evidence="1" id="KW-0812">Transmembrane</keyword>
<evidence type="ECO:0000313" key="3">
    <source>
        <dbReference type="Proteomes" id="UP000632339"/>
    </source>
</evidence>
<evidence type="ECO:0000256" key="1">
    <source>
        <dbReference type="SAM" id="Phobius"/>
    </source>
</evidence>
<name>A0ABQ2IB16_9BACT</name>
<dbReference type="EMBL" id="BMLI01000002">
    <property type="protein sequence ID" value="GGN03687.1"/>
    <property type="molecule type" value="Genomic_DNA"/>
</dbReference>
<accession>A0ABQ2IB16</accession>
<sequence>MSKSVTVDEAITRGHRMVNYPVVLIMVGTFSICFYLGVKEILSWWIFPVGFLLAFSLAWLYWSIMITRWRLWAFENVRNVHQLKKRAVQENLIWPDGSIFEKTEIRSSKSQMQLTSLEKKLDHHDSFADDLRVPNETVVYYSKSKLYTEIAVCVCLVASGIYFLIDGTHIFVSIMSLLGLYGIYDGYKKIVNTKPQIVVNNDGIGTIDTAFFEWADIENEEIKISGSGNNTRFYLTYDYPGGSERLQIENFTLNHREINKLLIVYRGRNTMRMGRN</sequence>
<feature type="transmembrane region" description="Helical" evidence="1">
    <location>
        <begin position="146"/>
        <end position="164"/>
    </location>
</feature>
<evidence type="ECO:0000313" key="2">
    <source>
        <dbReference type="EMBL" id="GGN03687.1"/>
    </source>
</evidence>
<comment type="caution">
    <text evidence="2">The sequence shown here is derived from an EMBL/GenBank/DDBJ whole genome shotgun (WGS) entry which is preliminary data.</text>
</comment>
<protein>
    <recommendedName>
        <fullName evidence="4">Transmembrane protein</fullName>
    </recommendedName>
</protein>
<keyword evidence="1" id="KW-1133">Transmembrane helix</keyword>
<proteinExistence type="predicted"/>
<keyword evidence="3" id="KW-1185">Reference proteome</keyword>
<keyword evidence="1" id="KW-0472">Membrane</keyword>
<dbReference type="Proteomes" id="UP000632339">
    <property type="component" value="Unassembled WGS sequence"/>
</dbReference>
<organism evidence="2 3">
    <name type="scientific">Dyadobacter beijingensis</name>
    <dbReference type="NCBI Taxonomy" id="365489"/>
    <lineage>
        <taxon>Bacteria</taxon>
        <taxon>Pseudomonadati</taxon>
        <taxon>Bacteroidota</taxon>
        <taxon>Cytophagia</taxon>
        <taxon>Cytophagales</taxon>
        <taxon>Spirosomataceae</taxon>
        <taxon>Dyadobacter</taxon>
    </lineage>
</organism>
<reference evidence="3" key="1">
    <citation type="journal article" date="2019" name="Int. J. Syst. Evol. Microbiol.">
        <title>The Global Catalogue of Microorganisms (GCM) 10K type strain sequencing project: providing services to taxonomists for standard genome sequencing and annotation.</title>
        <authorList>
            <consortium name="The Broad Institute Genomics Platform"/>
            <consortium name="The Broad Institute Genome Sequencing Center for Infectious Disease"/>
            <person name="Wu L."/>
            <person name="Ma J."/>
        </authorList>
    </citation>
    <scope>NUCLEOTIDE SEQUENCE [LARGE SCALE GENOMIC DNA]</scope>
    <source>
        <strain evidence="3">CGMCC 1.6375</strain>
    </source>
</reference>
<dbReference type="RefSeq" id="WP_019940929.1">
    <property type="nucleotide sequence ID" value="NZ_BMLI01000002.1"/>
</dbReference>